<evidence type="ECO:0000313" key="9">
    <source>
        <dbReference type="Proteomes" id="UP001497444"/>
    </source>
</evidence>
<feature type="domain" description="AP2/ERF" evidence="7">
    <location>
        <begin position="116"/>
        <end position="182"/>
    </location>
</feature>
<evidence type="ECO:0000256" key="4">
    <source>
        <dbReference type="ARBA" id="ARBA00023163"/>
    </source>
</evidence>
<keyword evidence="3" id="KW-0238">DNA-binding</keyword>
<keyword evidence="4" id="KW-0804">Transcription</keyword>
<dbReference type="SUPFAM" id="SSF54171">
    <property type="entry name" value="DNA-binding domain"/>
    <property type="match status" value="1"/>
</dbReference>
<dbReference type="InterPro" id="IPR036955">
    <property type="entry name" value="AP2/ERF_dom_sf"/>
</dbReference>
<evidence type="ECO:0000256" key="2">
    <source>
        <dbReference type="ARBA" id="ARBA00023015"/>
    </source>
</evidence>
<proteinExistence type="predicted"/>
<dbReference type="PROSITE" id="PS51032">
    <property type="entry name" value="AP2_ERF"/>
    <property type="match status" value="1"/>
</dbReference>
<dbReference type="EMBL" id="OZ020099">
    <property type="protein sequence ID" value="CAK9271857.1"/>
    <property type="molecule type" value="Genomic_DNA"/>
</dbReference>
<comment type="subcellular location">
    <subcellularLocation>
        <location evidence="1">Nucleus</location>
    </subcellularLocation>
</comment>
<evidence type="ECO:0000256" key="5">
    <source>
        <dbReference type="ARBA" id="ARBA00023242"/>
    </source>
</evidence>
<keyword evidence="5" id="KW-0539">Nucleus</keyword>
<keyword evidence="2" id="KW-0805">Transcription regulation</keyword>
<organism evidence="8 9">
    <name type="scientific">Sphagnum jensenii</name>
    <dbReference type="NCBI Taxonomy" id="128206"/>
    <lineage>
        <taxon>Eukaryota</taxon>
        <taxon>Viridiplantae</taxon>
        <taxon>Streptophyta</taxon>
        <taxon>Embryophyta</taxon>
        <taxon>Bryophyta</taxon>
        <taxon>Sphagnophytina</taxon>
        <taxon>Sphagnopsida</taxon>
        <taxon>Sphagnales</taxon>
        <taxon>Sphagnaceae</taxon>
        <taxon>Sphagnum</taxon>
    </lineage>
</organism>
<gene>
    <name evidence="8" type="ORF">CSSPJE1EN1_LOCUS17335</name>
</gene>
<evidence type="ECO:0000259" key="7">
    <source>
        <dbReference type="PROSITE" id="PS51032"/>
    </source>
</evidence>
<protein>
    <recommendedName>
        <fullName evidence="7">AP2/ERF domain-containing protein</fullName>
    </recommendedName>
</protein>
<dbReference type="Proteomes" id="UP001497444">
    <property type="component" value="Chromosome 4"/>
</dbReference>
<dbReference type="InterPro" id="IPR016177">
    <property type="entry name" value="DNA-bd_dom_sf"/>
</dbReference>
<feature type="region of interest" description="Disordered" evidence="6">
    <location>
        <begin position="19"/>
        <end position="96"/>
    </location>
</feature>
<dbReference type="Gene3D" id="3.30.730.10">
    <property type="entry name" value="AP2/ERF domain"/>
    <property type="match status" value="1"/>
</dbReference>
<name>A0ABP0X2N4_9BRYO</name>
<reference evidence="8" key="1">
    <citation type="submission" date="2024-02" db="EMBL/GenBank/DDBJ databases">
        <authorList>
            <consortium name="ELIXIR-Norway"/>
            <consortium name="Elixir Norway"/>
        </authorList>
    </citation>
    <scope>NUCLEOTIDE SEQUENCE</scope>
</reference>
<evidence type="ECO:0000313" key="8">
    <source>
        <dbReference type="EMBL" id="CAK9271857.1"/>
    </source>
</evidence>
<evidence type="ECO:0000256" key="6">
    <source>
        <dbReference type="SAM" id="MobiDB-lite"/>
    </source>
</evidence>
<dbReference type="InterPro" id="IPR001471">
    <property type="entry name" value="AP2/ERF_dom"/>
</dbReference>
<feature type="compositionally biased region" description="Basic and acidic residues" evidence="6">
    <location>
        <begin position="29"/>
        <end position="54"/>
    </location>
</feature>
<sequence length="318" mass="36088">MPDRKHVCPSFPCLYCHGDRGGTSLRGPPPDRETRDRQETEERREQRELRERIPTRGTRTTRGLEAEQLLFPKETSTTAVPLSSSSQCCSHSSKDQRGSCSDTTSFQIGESSTSSKWEGFSHRSKEGRWVAEIRPSRPEWGNLKIALGSYKTRRGAAMAYDVGIFYTGKPVRFNLCSPVDFVEPFPKDRLSFENSQHVLDIAKFVRHQAYAYVAKYEKAEIPPSEEGFLLHPPENGHQMVPIQGIDSMESKLSVEVNNEELQENHKRIITSTFPSSTGQEKSEMNVAKSSSQDLWLKRFLDSLPDPAPDHLDFPQLQE</sequence>
<evidence type="ECO:0000256" key="1">
    <source>
        <dbReference type="ARBA" id="ARBA00004123"/>
    </source>
</evidence>
<keyword evidence="9" id="KW-1185">Reference proteome</keyword>
<accession>A0ABP0X2N4</accession>
<evidence type="ECO:0000256" key="3">
    <source>
        <dbReference type="ARBA" id="ARBA00023125"/>
    </source>
</evidence>